<keyword evidence="7 11" id="KW-0472">Membrane</keyword>
<name>A0A8J4YIE0_CHIOP</name>
<keyword evidence="9" id="KW-0807">Transducer</keyword>
<dbReference type="EMBL" id="JACEEZ010002526">
    <property type="protein sequence ID" value="KAG0728187.1"/>
    <property type="molecule type" value="Genomic_DNA"/>
</dbReference>
<organism evidence="14 15">
    <name type="scientific">Chionoecetes opilio</name>
    <name type="common">Atlantic snow crab</name>
    <name type="synonym">Cancer opilio</name>
    <dbReference type="NCBI Taxonomy" id="41210"/>
    <lineage>
        <taxon>Eukaryota</taxon>
        <taxon>Metazoa</taxon>
        <taxon>Ecdysozoa</taxon>
        <taxon>Arthropoda</taxon>
        <taxon>Crustacea</taxon>
        <taxon>Multicrustacea</taxon>
        <taxon>Malacostraca</taxon>
        <taxon>Eumalacostraca</taxon>
        <taxon>Eucarida</taxon>
        <taxon>Decapoda</taxon>
        <taxon>Pleocyemata</taxon>
        <taxon>Brachyura</taxon>
        <taxon>Eubrachyura</taxon>
        <taxon>Majoidea</taxon>
        <taxon>Majidae</taxon>
        <taxon>Chionoecetes</taxon>
    </lineage>
</organism>
<feature type="transmembrane region" description="Helical" evidence="11">
    <location>
        <begin position="840"/>
        <end position="868"/>
    </location>
</feature>
<dbReference type="SMART" id="SM01381">
    <property type="entry name" value="7TM_GPCR_Srsx"/>
    <property type="match status" value="1"/>
</dbReference>
<dbReference type="PROSITE" id="PS50262">
    <property type="entry name" value="G_PROTEIN_RECEP_F1_2"/>
    <property type="match status" value="1"/>
</dbReference>
<feature type="region of interest" description="Disordered" evidence="10">
    <location>
        <begin position="303"/>
        <end position="413"/>
    </location>
</feature>
<feature type="compositionally biased region" description="Polar residues" evidence="10">
    <location>
        <begin position="501"/>
        <end position="512"/>
    </location>
</feature>
<feature type="compositionally biased region" description="Low complexity" evidence="10">
    <location>
        <begin position="393"/>
        <end position="413"/>
    </location>
</feature>
<dbReference type="PRINTS" id="PR00237">
    <property type="entry name" value="GPCRRHODOPSN"/>
</dbReference>
<accession>A0A8J4YIE0</accession>
<dbReference type="Pfam" id="PF10517">
    <property type="entry name" value="DM13"/>
    <property type="match status" value="1"/>
</dbReference>
<dbReference type="InterPro" id="IPR000276">
    <property type="entry name" value="GPCR_Rhodpsn"/>
</dbReference>
<keyword evidence="5 11" id="KW-1133">Transmembrane helix</keyword>
<comment type="caution">
    <text evidence="14">The sequence shown here is derived from an EMBL/GenBank/DDBJ whole genome shotgun (WGS) entry which is preliminary data.</text>
</comment>
<dbReference type="GO" id="GO:0045202">
    <property type="term" value="C:synapse"/>
    <property type="evidence" value="ECO:0007669"/>
    <property type="project" value="GOC"/>
</dbReference>
<comment type="similarity">
    <text evidence="2">Belongs to the G-protein coupled receptor 1 family.</text>
</comment>
<dbReference type="CDD" id="cd14967">
    <property type="entry name" value="7tmA_amine_R-like"/>
    <property type="match status" value="1"/>
</dbReference>
<dbReference type="OrthoDB" id="6357769at2759"/>
<dbReference type="GO" id="GO:0007268">
    <property type="term" value="P:chemical synaptic transmission"/>
    <property type="evidence" value="ECO:0007669"/>
    <property type="project" value="TreeGrafter"/>
</dbReference>
<feature type="domain" description="G-protein coupled receptors family 1 profile" evidence="12">
    <location>
        <begin position="565"/>
        <end position="895"/>
    </location>
</feature>
<feature type="region of interest" description="Disordered" evidence="10">
    <location>
        <begin position="198"/>
        <end position="231"/>
    </location>
</feature>
<dbReference type="InterPro" id="IPR019545">
    <property type="entry name" value="DM13_domain"/>
</dbReference>
<keyword evidence="15" id="KW-1185">Reference proteome</keyword>
<feature type="compositionally biased region" description="Low complexity" evidence="10">
    <location>
        <begin position="450"/>
        <end position="459"/>
    </location>
</feature>
<feature type="region of interest" description="Disordered" evidence="10">
    <location>
        <begin position="794"/>
        <end position="830"/>
    </location>
</feature>
<reference evidence="14" key="1">
    <citation type="submission" date="2020-07" db="EMBL/GenBank/DDBJ databases">
        <title>The High-quality genome of the commercially important snow crab, Chionoecetes opilio.</title>
        <authorList>
            <person name="Jeong J.-H."/>
            <person name="Ryu S."/>
        </authorList>
    </citation>
    <scope>NUCLEOTIDE SEQUENCE</scope>
    <source>
        <strain evidence="14">MADBK_172401_WGS</strain>
        <tissue evidence="14">Digestive gland</tissue>
    </source>
</reference>
<sequence length="1087" mass="116954">MEVVTPHLASGSTTPASEVPLGASLLWAFLLTTTHNLTLLQHNAPPAEASLMPEATTPMPQDVEYSAILPQASAMSPAGTSTVLHHHPSLRASPAPTEAALGPPRARSAPAPPQHRGATSPSLVFQGEREQSGTRHGGSAAQLPLSVPSNTSQVEDVPPSFPSAVQSAGTNRPAELRGGSATFAPRLTQASLLNGVYSGGAVPSPTTQHDAAGTPESTASGQPHPRQAPPGTVEAFKTISIGPDDFKTHAHTTHGEQADSEGLEAVLGIPGESVATERLPGDDGRAPGKNWISLMARLTAGREGGTTQLSGNTMQFSGNGKLLPEPRTASQVRSQTSEEIEGLPEPLAGSSTTHEPFDDAIGSPESLGGSLAPQELSDGNEIPPESLTVSALAPTPSDAAKSSPAPSPKPLTASLVASEPSREAGGLLQLLPETHTTFSVVPIPSVKAEGSPGPSLEPLKGPPPPPSPQDDSAPTLLIPTVLTGGCVGDQQPPDEGCSPGPTRQASDPPSTTQDAFNVTYELLASHETNTTTSEAVGSRGGIEWSTFKVVMFVVQFVIMVETVIGNLMVILAVRMEKKLQTPFNYYIVNLAFTDMNVGLSVMSLFMFYNLYDYFPFNALLCHYWVWSDYTMTFESVMTLAAIRWRRRQDMVTGVAKLPDLGCGGQTLPCLLLPAACPAHTLPDRWRALDCRSVDRLWSVTWSLHYRTHNSGRKSAYIIAGTWCLVAVIWLPPFLYDRVVNAYPAGDCYWDTVLNKNLVVYVGFLGYYTPLLVMLGAYARILWVVRKRANTIRDAGRKPSIQPDPNSGLSSGGGGDQTRRAGAAPAKDGQQEMKLRREMKAVYTLLNIVVIFLLCWVPFYTLFVLSAWFPTLFPTWYVTSSYWMAYINSAVNPVLYPLTSLEFRQAYKKVVRTVLGPYPRRNLLLNFPITKRGQRSFSDVQWISVWCRRFAIDFGHVVIPHDLVKPAPQRVTGLSSDKPTLHSSAVTLKDTNTIELEDFTFDGTVTDAIFVIGGGDPTSSGIPVNNERGSSQPLTKYSGKTIKLEVPDEFKNNPIQYLGVWSPGKGMLASVTFDPKKPVPPALSTLDF</sequence>
<evidence type="ECO:0000256" key="5">
    <source>
        <dbReference type="ARBA" id="ARBA00022989"/>
    </source>
</evidence>
<dbReference type="SMART" id="SM00686">
    <property type="entry name" value="DM13"/>
    <property type="match status" value="1"/>
</dbReference>
<dbReference type="GO" id="GO:0030425">
    <property type="term" value="C:dendrite"/>
    <property type="evidence" value="ECO:0007669"/>
    <property type="project" value="TreeGrafter"/>
</dbReference>
<evidence type="ECO:0000256" key="8">
    <source>
        <dbReference type="ARBA" id="ARBA00023170"/>
    </source>
</evidence>
<feature type="transmembrane region" description="Helical" evidence="11">
    <location>
        <begin position="758"/>
        <end position="782"/>
    </location>
</feature>
<dbReference type="GO" id="GO:0005886">
    <property type="term" value="C:plasma membrane"/>
    <property type="evidence" value="ECO:0007669"/>
    <property type="project" value="UniProtKB-SubCell"/>
</dbReference>
<feature type="transmembrane region" description="Helical" evidence="11">
    <location>
        <begin position="623"/>
        <end position="642"/>
    </location>
</feature>
<dbReference type="Proteomes" id="UP000770661">
    <property type="component" value="Unassembled WGS sequence"/>
</dbReference>
<evidence type="ECO:0000256" key="6">
    <source>
        <dbReference type="ARBA" id="ARBA00023040"/>
    </source>
</evidence>
<evidence type="ECO:0000313" key="15">
    <source>
        <dbReference type="Proteomes" id="UP000770661"/>
    </source>
</evidence>
<keyword evidence="4 11" id="KW-0812">Transmembrane</keyword>
<feature type="compositionally biased region" description="Polar residues" evidence="10">
    <location>
        <begin position="204"/>
        <end position="221"/>
    </location>
</feature>
<feature type="domain" description="DM13" evidence="13">
    <location>
        <begin position="848"/>
        <end position="959"/>
    </location>
</feature>
<feature type="transmembrane region" description="Helical" evidence="11">
    <location>
        <begin position="715"/>
        <end position="735"/>
    </location>
</feature>
<dbReference type="InterPro" id="IPR017452">
    <property type="entry name" value="GPCR_Rhodpsn_7TM"/>
</dbReference>
<keyword evidence="3" id="KW-1003">Cell membrane</keyword>
<feature type="transmembrane region" description="Helical" evidence="11">
    <location>
        <begin position="549"/>
        <end position="573"/>
    </location>
</feature>
<gene>
    <name evidence="14" type="primary">ADRA1D</name>
    <name evidence="14" type="ORF">GWK47_003793</name>
</gene>
<dbReference type="GO" id="GO:0007187">
    <property type="term" value="P:G protein-coupled receptor signaling pathway, coupled to cyclic nucleotide second messenger"/>
    <property type="evidence" value="ECO:0007669"/>
    <property type="project" value="TreeGrafter"/>
</dbReference>
<feature type="compositionally biased region" description="Low complexity" evidence="10">
    <location>
        <begin position="99"/>
        <end position="109"/>
    </location>
</feature>
<evidence type="ECO:0000313" key="14">
    <source>
        <dbReference type="EMBL" id="KAG0728187.1"/>
    </source>
</evidence>
<feature type="compositionally biased region" description="Polar residues" evidence="10">
    <location>
        <begin position="328"/>
        <end position="337"/>
    </location>
</feature>
<proteinExistence type="inferred from homology"/>
<evidence type="ECO:0000256" key="9">
    <source>
        <dbReference type="ARBA" id="ARBA00023224"/>
    </source>
</evidence>
<dbReference type="GO" id="GO:0004993">
    <property type="term" value="F:G protein-coupled serotonin receptor activity"/>
    <property type="evidence" value="ECO:0007669"/>
    <property type="project" value="TreeGrafter"/>
</dbReference>
<feature type="transmembrane region" description="Helical" evidence="11">
    <location>
        <begin position="585"/>
        <end position="611"/>
    </location>
</feature>
<dbReference type="Gene3D" id="1.20.1070.10">
    <property type="entry name" value="Rhodopsin 7-helix transmembrane proteins"/>
    <property type="match status" value="2"/>
</dbReference>
<evidence type="ECO:0000256" key="1">
    <source>
        <dbReference type="ARBA" id="ARBA00004651"/>
    </source>
</evidence>
<evidence type="ECO:0000256" key="11">
    <source>
        <dbReference type="SAM" id="Phobius"/>
    </source>
</evidence>
<evidence type="ECO:0000256" key="4">
    <source>
        <dbReference type="ARBA" id="ARBA00022692"/>
    </source>
</evidence>
<dbReference type="PANTHER" id="PTHR24247">
    <property type="entry name" value="5-HYDROXYTRYPTAMINE RECEPTOR"/>
    <property type="match status" value="1"/>
</dbReference>
<dbReference type="AlphaFoldDB" id="A0A8J4YIE0"/>
<evidence type="ECO:0000256" key="2">
    <source>
        <dbReference type="ARBA" id="ARBA00010663"/>
    </source>
</evidence>
<evidence type="ECO:0000256" key="7">
    <source>
        <dbReference type="ARBA" id="ARBA00023136"/>
    </source>
</evidence>
<dbReference type="Pfam" id="PF00001">
    <property type="entry name" value="7tm_1"/>
    <property type="match status" value="2"/>
</dbReference>
<keyword evidence="6" id="KW-0297">G-protein coupled receptor</keyword>
<feature type="domain" description="DM13" evidence="13">
    <location>
        <begin position="968"/>
        <end position="1074"/>
    </location>
</feature>
<keyword evidence="8 14" id="KW-0675">Receptor</keyword>
<feature type="region of interest" description="Disordered" evidence="10">
    <location>
        <begin position="444"/>
        <end position="512"/>
    </location>
</feature>
<protein>
    <submittedName>
        <fullName evidence="14">Alpha-1D adrenergic receptor</fullName>
    </submittedName>
</protein>
<dbReference type="PROSITE" id="PS51549">
    <property type="entry name" value="DM13"/>
    <property type="match status" value="2"/>
</dbReference>
<evidence type="ECO:0000256" key="3">
    <source>
        <dbReference type="ARBA" id="ARBA00022475"/>
    </source>
</evidence>
<feature type="compositionally biased region" description="Polar residues" evidence="10">
    <location>
        <begin position="305"/>
        <end position="318"/>
    </location>
</feature>
<dbReference type="SUPFAM" id="SSF81321">
    <property type="entry name" value="Family A G protein-coupled receptor-like"/>
    <property type="match status" value="2"/>
</dbReference>
<comment type="subcellular location">
    <subcellularLocation>
        <location evidence="1">Cell membrane</location>
        <topology evidence="1">Multi-pass membrane protein</topology>
    </subcellularLocation>
</comment>
<evidence type="ECO:0000259" key="12">
    <source>
        <dbReference type="PROSITE" id="PS50262"/>
    </source>
</evidence>
<evidence type="ECO:0000256" key="10">
    <source>
        <dbReference type="SAM" id="MobiDB-lite"/>
    </source>
</evidence>
<evidence type="ECO:0000259" key="13">
    <source>
        <dbReference type="PROSITE" id="PS51549"/>
    </source>
</evidence>
<dbReference type="GO" id="GO:0030594">
    <property type="term" value="F:neurotransmitter receptor activity"/>
    <property type="evidence" value="ECO:0007669"/>
    <property type="project" value="TreeGrafter"/>
</dbReference>
<feature type="region of interest" description="Disordered" evidence="10">
    <location>
        <begin position="76"/>
        <end position="178"/>
    </location>
</feature>